<dbReference type="InterPro" id="IPR052709">
    <property type="entry name" value="Transposase-MT_Hybrid"/>
</dbReference>
<dbReference type="AlphaFoldDB" id="A0A4Y2VFI5"/>
<protein>
    <recommendedName>
        <fullName evidence="1">Mos1 transposase HTH domain-containing protein</fullName>
    </recommendedName>
</protein>
<dbReference type="InterPro" id="IPR041426">
    <property type="entry name" value="Mos1_HTH"/>
</dbReference>
<comment type="caution">
    <text evidence="2">The sequence shown here is derived from an EMBL/GenBank/DDBJ whole genome shotgun (WGS) entry which is preliminary data.</text>
</comment>
<dbReference type="PANTHER" id="PTHR46060:SF1">
    <property type="entry name" value="MARINER MOS1 TRANSPOSASE-LIKE PROTEIN"/>
    <property type="match status" value="1"/>
</dbReference>
<evidence type="ECO:0000313" key="2">
    <source>
        <dbReference type="EMBL" id="GBO24059.1"/>
    </source>
</evidence>
<dbReference type="Proteomes" id="UP000499080">
    <property type="component" value="Unassembled WGS sequence"/>
</dbReference>
<reference evidence="2 3" key="1">
    <citation type="journal article" date="2019" name="Sci. Rep.">
        <title>Orb-weaving spider Araneus ventricosus genome elucidates the spidroin gene catalogue.</title>
        <authorList>
            <person name="Kono N."/>
            <person name="Nakamura H."/>
            <person name="Ohtoshi R."/>
            <person name="Moran D.A.P."/>
            <person name="Shinohara A."/>
            <person name="Yoshida Y."/>
            <person name="Fujiwara M."/>
            <person name="Mori M."/>
            <person name="Tomita M."/>
            <person name="Arakawa K."/>
        </authorList>
    </citation>
    <scope>NUCLEOTIDE SEQUENCE [LARGE SCALE GENOMIC DNA]</scope>
</reference>
<dbReference type="Pfam" id="PF17906">
    <property type="entry name" value="HTH_48"/>
    <property type="match status" value="1"/>
</dbReference>
<name>A0A4Y2VFI5_ARAVE</name>
<dbReference type="OrthoDB" id="8191996at2759"/>
<evidence type="ECO:0000313" key="3">
    <source>
        <dbReference type="Proteomes" id="UP000499080"/>
    </source>
</evidence>
<feature type="domain" description="Mos1 transposase HTH" evidence="1">
    <location>
        <begin position="13"/>
        <end position="58"/>
    </location>
</feature>
<proteinExistence type="predicted"/>
<dbReference type="EMBL" id="BGPR01047053">
    <property type="protein sequence ID" value="GBO24059.1"/>
    <property type="molecule type" value="Genomic_DNA"/>
</dbReference>
<accession>A0A4Y2VFI5</accession>
<dbReference type="Gene3D" id="1.10.10.1450">
    <property type="match status" value="1"/>
</dbReference>
<evidence type="ECO:0000259" key="1">
    <source>
        <dbReference type="Pfam" id="PF17906"/>
    </source>
</evidence>
<gene>
    <name evidence="2" type="ORF">AVEN_265749_1</name>
</gene>
<dbReference type="PANTHER" id="PTHR46060">
    <property type="entry name" value="MARINER MOS1 TRANSPOSASE-LIKE PROTEIN"/>
    <property type="match status" value="1"/>
</dbReference>
<sequence length="120" mass="13918">MLQSIENPADCEIRSVIRFFNAKDVKAAEIHRQISAVYEESIMSEGMVRKWVRAFKGGSTNVHDEERSERPSVITEDMVQKVDAKVRENRRFTISSLSNEFPQVSRSVLYGVVREHLNYR</sequence>
<organism evidence="2 3">
    <name type="scientific">Araneus ventricosus</name>
    <name type="common">Orbweaver spider</name>
    <name type="synonym">Epeira ventricosa</name>
    <dbReference type="NCBI Taxonomy" id="182803"/>
    <lineage>
        <taxon>Eukaryota</taxon>
        <taxon>Metazoa</taxon>
        <taxon>Ecdysozoa</taxon>
        <taxon>Arthropoda</taxon>
        <taxon>Chelicerata</taxon>
        <taxon>Arachnida</taxon>
        <taxon>Araneae</taxon>
        <taxon>Araneomorphae</taxon>
        <taxon>Entelegynae</taxon>
        <taxon>Araneoidea</taxon>
        <taxon>Araneidae</taxon>
        <taxon>Araneus</taxon>
    </lineage>
</organism>
<keyword evidence="3" id="KW-1185">Reference proteome</keyword>